<proteinExistence type="predicted"/>
<sequence>MKFVQRIADSKFKWSLTEDIVDENRVEMILQPPIMTIKYHIASFVFTTRVKDFLYLKHCEDNKNKSILSVASEQRCANLCGTTEQMQSGKDQVKIPVMGGVEHVR</sequence>
<dbReference type="Proteomes" id="UP001054945">
    <property type="component" value="Unassembled WGS sequence"/>
</dbReference>
<dbReference type="EMBL" id="BPLR01014952">
    <property type="protein sequence ID" value="GIY72496.1"/>
    <property type="molecule type" value="Genomic_DNA"/>
</dbReference>
<keyword evidence="2" id="KW-1185">Reference proteome</keyword>
<name>A0AAV4VRR7_CAEEX</name>
<evidence type="ECO:0000313" key="2">
    <source>
        <dbReference type="Proteomes" id="UP001054945"/>
    </source>
</evidence>
<reference evidence="1 2" key="1">
    <citation type="submission" date="2021-06" db="EMBL/GenBank/DDBJ databases">
        <title>Caerostris extrusa draft genome.</title>
        <authorList>
            <person name="Kono N."/>
            <person name="Arakawa K."/>
        </authorList>
    </citation>
    <scope>NUCLEOTIDE SEQUENCE [LARGE SCALE GENOMIC DNA]</scope>
</reference>
<evidence type="ECO:0000313" key="1">
    <source>
        <dbReference type="EMBL" id="GIY72496.1"/>
    </source>
</evidence>
<dbReference type="AlphaFoldDB" id="A0AAV4VRR7"/>
<gene>
    <name evidence="1" type="ORF">CEXT_371511</name>
</gene>
<protein>
    <submittedName>
        <fullName evidence="1">Uncharacterized protein</fullName>
    </submittedName>
</protein>
<organism evidence="1 2">
    <name type="scientific">Caerostris extrusa</name>
    <name type="common">Bark spider</name>
    <name type="synonym">Caerostris bankana</name>
    <dbReference type="NCBI Taxonomy" id="172846"/>
    <lineage>
        <taxon>Eukaryota</taxon>
        <taxon>Metazoa</taxon>
        <taxon>Ecdysozoa</taxon>
        <taxon>Arthropoda</taxon>
        <taxon>Chelicerata</taxon>
        <taxon>Arachnida</taxon>
        <taxon>Araneae</taxon>
        <taxon>Araneomorphae</taxon>
        <taxon>Entelegynae</taxon>
        <taxon>Araneoidea</taxon>
        <taxon>Araneidae</taxon>
        <taxon>Caerostris</taxon>
    </lineage>
</organism>
<accession>A0AAV4VRR7</accession>
<comment type="caution">
    <text evidence="1">The sequence shown here is derived from an EMBL/GenBank/DDBJ whole genome shotgun (WGS) entry which is preliminary data.</text>
</comment>